<sequence>MIIGVMGPEGSYSERAAKLWALKNSPKDADFRYFADIEDAFLAAVKGKADISVIPVENSIEGSVGVTLDLLLENEAVIIGEIVVKIEHCLLSKGEPEMIRVILSHPQGLAQCRHFLKRHFPEAELRSTGSTSHAARLAGEFEEMAAIASSEAAERYGLKILLSSIQDRKENHTRFIVIRAENKISLEQTPEVSGVDAGVDSGVDAGIEGELSLGPCRNAEHELHAEHETGREKAIPSACKTSLIVYLEKDRPGALYELLGAFARRRINLTKIESRPSKKELGDYYFYIDFEGHTSDALIEDALEDIKSKAGTKSKTKTNTLKVLGSYPAFKISG</sequence>
<evidence type="ECO:0000256" key="3">
    <source>
        <dbReference type="ARBA" id="ARBA00022605"/>
    </source>
</evidence>
<dbReference type="SUPFAM" id="SSF53850">
    <property type="entry name" value="Periplasmic binding protein-like II"/>
    <property type="match status" value="1"/>
</dbReference>
<comment type="catalytic activity">
    <reaction evidence="7">
        <text>prephenate + H(+) = 3-phenylpyruvate + CO2 + H2O</text>
        <dbReference type="Rhea" id="RHEA:21648"/>
        <dbReference type="ChEBI" id="CHEBI:15377"/>
        <dbReference type="ChEBI" id="CHEBI:15378"/>
        <dbReference type="ChEBI" id="CHEBI:16526"/>
        <dbReference type="ChEBI" id="CHEBI:18005"/>
        <dbReference type="ChEBI" id="CHEBI:29934"/>
        <dbReference type="EC" id="4.2.1.51"/>
    </reaction>
</comment>
<evidence type="ECO:0000256" key="4">
    <source>
        <dbReference type="ARBA" id="ARBA00023141"/>
    </source>
</evidence>
<dbReference type="PIRSF" id="PIRSF001500">
    <property type="entry name" value="Chor_mut_pdt_Ppr"/>
    <property type="match status" value="1"/>
</dbReference>
<dbReference type="GO" id="GO:0009094">
    <property type="term" value="P:L-phenylalanine biosynthetic process"/>
    <property type="evidence" value="ECO:0007669"/>
    <property type="project" value="UniProtKB-UniPathway"/>
</dbReference>
<dbReference type="AlphaFoldDB" id="A0A0E3WRU7"/>
<dbReference type="CDD" id="cd04905">
    <property type="entry name" value="ACT_CM-PDT"/>
    <property type="match status" value="1"/>
</dbReference>
<dbReference type="InterPro" id="IPR002912">
    <property type="entry name" value="ACT_dom"/>
</dbReference>
<dbReference type="PROSITE" id="PS00858">
    <property type="entry name" value="PREPHENATE_DEHYDR_2"/>
    <property type="match status" value="1"/>
</dbReference>
<proteinExistence type="predicted"/>
<evidence type="ECO:0000256" key="1">
    <source>
        <dbReference type="ARBA" id="ARBA00004741"/>
    </source>
</evidence>
<dbReference type="STRING" id="1434111.MSLAZ_2424"/>
<dbReference type="PANTHER" id="PTHR21022">
    <property type="entry name" value="PREPHENATE DEHYDRATASE P PROTEIN"/>
    <property type="match status" value="1"/>
</dbReference>
<dbReference type="KEGG" id="mls:MSLAZ_2424"/>
<dbReference type="GeneID" id="24807254"/>
<dbReference type="UniPathway" id="UPA00121">
    <property type="reaction ID" value="UER00345"/>
</dbReference>
<evidence type="ECO:0000259" key="8">
    <source>
        <dbReference type="PROSITE" id="PS51171"/>
    </source>
</evidence>
<keyword evidence="5" id="KW-0584">Phenylalanine biosynthesis</keyword>
<dbReference type="FunFam" id="3.30.70.260:FF:000012">
    <property type="entry name" value="Prephenate dehydratase"/>
    <property type="match status" value="1"/>
</dbReference>
<protein>
    <recommendedName>
        <fullName evidence="2">prephenate dehydratase</fullName>
        <ecNumber evidence="2">4.2.1.51</ecNumber>
    </recommendedName>
</protein>
<dbReference type="PROSITE" id="PS51671">
    <property type="entry name" value="ACT"/>
    <property type="match status" value="1"/>
</dbReference>
<evidence type="ECO:0000313" key="11">
    <source>
        <dbReference type="Proteomes" id="UP000033072"/>
    </source>
</evidence>
<evidence type="ECO:0000256" key="2">
    <source>
        <dbReference type="ARBA" id="ARBA00013147"/>
    </source>
</evidence>
<dbReference type="Gene3D" id="3.40.190.10">
    <property type="entry name" value="Periplasmic binding protein-like II"/>
    <property type="match status" value="2"/>
</dbReference>
<dbReference type="EC" id="4.2.1.51" evidence="2"/>
<dbReference type="GO" id="GO:0005737">
    <property type="term" value="C:cytoplasm"/>
    <property type="evidence" value="ECO:0007669"/>
    <property type="project" value="TreeGrafter"/>
</dbReference>
<keyword evidence="4" id="KW-0057">Aromatic amino acid biosynthesis</keyword>
<dbReference type="InterPro" id="IPR001086">
    <property type="entry name" value="Preph_deHydtase"/>
</dbReference>
<dbReference type="PROSITE" id="PS51171">
    <property type="entry name" value="PREPHENATE_DEHYDR_3"/>
    <property type="match status" value="1"/>
</dbReference>
<dbReference type="PROSITE" id="PS00857">
    <property type="entry name" value="PREPHENATE_DEHYDR_1"/>
    <property type="match status" value="1"/>
</dbReference>
<dbReference type="PANTHER" id="PTHR21022:SF19">
    <property type="entry name" value="PREPHENATE DEHYDRATASE-RELATED"/>
    <property type="match status" value="1"/>
</dbReference>
<dbReference type="CDD" id="cd13532">
    <property type="entry name" value="PBP2_PDT_like"/>
    <property type="match status" value="1"/>
</dbReference>
<dbReference type="GO" id="GO:0004664">
    <property type="term" value="F:prephenate dehydratase activity"/>
    <property type="evidence" value="ECO:0007669"/>
    <property type="project" value="UniProtKB-EC"/>
</dbReference>
<accession>A0A0E3WRU7</accession>
<organism evidence="10 11">
    <name type="scientific">Methanosarcina lacustris Z-7289</name>
    <dbReference type="NCBI Taxonomy" id="1434111"/>
    <lineage>
        <taxon>Archaea</taxon>
        <taxon>Methanobacteriati</taxon>
        <taxon>Methanobacteriota</taxon>
        <taxon>Stenosarchaea group</taxon>
        <taxon>Methanomicrobia</taxon>
        <taxon>Methanosarcinales</taxon>
        <taxon>Methanosarcinaceae</taxon>
        <taxon>Methanosarcina</taxon>
    </lineage>
</organism>
<dbReference type="RefSeq" id="WP_048127392.1">
    <property type="nucleotide sequence ID" value="NZ_CP009515.1"/>
</dbReference>
<dbReference type="InterPro" id="IPR018528">
    <property type="entry name" value="Preph_deHydtase_CS"/>
</dbReference>
<dbReference type="FunFam" id="3.40.190.10:FF:000034">
    <property type="entry name" value="Chorismate mutase/prephenate dehydratase"/>
    <property type="match status" value="1"/>
</dbReference>
<dbReference type="Pfam" id="PF00800">
    <property type="entry name" value="PDT"/>
    <property type="match status" value="1"/>
</dbReference>
<gene>
    <name evidence="10" type="ORF">MSLAZ_2424</name>
</gene>
<dbReference type="Gene3D" id="3.30.70.260">
    <property type="match status" value="1"/>
</dbReference>
<dbReference type="Proteomes" id="UP000033072">
    <property type="component" value="Chromosome"/>
</dbReference>
<evidence type="ECO:0000256" key="5">
    <source>
        <dbReference type="ARBA" id="ARBA00023222"/>
    </source>
</evidence>
<dbReference type="HOGENOM" id="CLU_035008_0_2_2"/>
<feature type="domain" description="Prephenate dehydratase" evidence="8">
    <location>
        <begin position="2"/>
        <end position="180"/>
    </location>
</feature>
<keyword evidence="6 10" id="KW-0456">Lyase</keyword>
<evidence type="ECO:0000256" key="6">
    <source>
        <dbReference type="ARBA" id="ARBA00023239"/>
    </source>
</evidence>
<dbReference type="SUPFAM" id="SSF55021">
    <property type="entry name" value="ACT-like"/>
    <property type="match status" value="1"/>
</dbReference>
<keyword evidence="3" id="KW-0028">Amino-acid biosynthesis</keyword>
<reference evidence="10 11" key="1">
    <citation type="submission" date="2014-07" db="EMBL/GenBank/DDBJ databases">
        <title>Methanogenic archaea and the global carbon cycle.</title>
        <authorList>
            <person name="Henriksen J.R."/>
            <person name="Luke J."/>
            <person name="Reinhart S."/>
            <person name="Benedict M.N."/>
            <person name="Youngblut N.D."/>
            <person name="Metcalf M.E."/>
            <person name="Whitaker R.J."/>
            <person name="Metcalf W.W."/>
        </authorList>
    </citation>
    <scope>NUCLEOTIDE SEQUENCE [LARGE SCALE GENOMIC DNA]</scope>
    <source>
        <strain evidence="10 11">Z-7289</strain>
    </source>
</reference>
<feature type="domain" description="ACT" evidence="9">
    <location>
        <begin position="243"/>
        <end position="328"/>
    </location>
</feature>
<dbReference type="InterPro" id="IPR045865">
    <property type="entry name" value="ACT-like_dom_sf"/>
</dbReference>
<evidence type="ECO:0000313" key="10">
    <source>
        <dbReference type="EMBL" id="AKB75685.1"/>
    </source>
</evidence>
<name>A0A0E3WRU7_9EURY</name>
<keyword evidence="11" id="KW-1185">Reference proteome</keyword>
<evidence type="ECO:0000256" key="7">
    <source>
        <dbReference type="ARBA" id="ARBA00047848"/>
    </source>
</evidence>
<dbReference type="PATRIC" id="fig|1434111.4.peg.3224"/>
<evidence type="ECO:0000259" key="9">
    <source>
        <dbReference type="PROSITE" id="PS51671"/>
    </source>
</evidence>
<dbReference type="InterPro" id="IPR008242">
    <property type="entry name" value="Chor_mutase/pphenate_deHydtase"/>
</dbReference>
<dbReference type="EMBL" id="CP009515">
    <property type="protein sequence ID" value="AKB75685.1"/>
    <property type="molecule type" value="Genomic_DNA"/>
</dbReference>
<dbReference type="Pfam" id="PF01842">
    <property type="entry name" value="ACT"/>
    <property type="match status" value="1"/>
</dbReference>
<comment type="pathway">
    <text evidence="1">Amino-acid biosynthesis; L-phenylalanine biosynthesis; phenylpyruvate from prephenate: step 1/1.</text>
</comment>